<protein>
    <submittedName>
        <fullName evidence="2">Uncharacterized protein</fullName>
    </submittedName>
</protein>
<reference evidence="3" key="1">
    <citation type="journal article" date="2023" name="Mol. Phylogenet. Evol.">
        <title>Genome-scale phylogeny and comparative genomics of the fungal order Sordariales.</title>
        <authorList>
            <person name="Hensen N."/>
            <person name="Bonometti L."/>
            <person name="Westerberg I."/>
            <person name="Brannstrom I.O."/>
            <person name="Guillou S."/>
            <person name="Cros-Aarteil S."/>
            <person name="Calhoun S."/>
            <person name="Haridas S."/>
            <person name="Kuo A."/>
            <person name="Mondo S."/>
            <person name="Pangilinan J."/>
            <person name="Riley R."/>
            <person name="LaButti K."/>
            <person name="Andreopoulos B."/>
            <person name="Lipzen A."/>
            <person name="Chen C."/>
            <person name="Yan M."/>
            <person name="Daum C."/>
            <person name="Ng V."/>
            <person name="Clum A."/>
            <person name="Steindorff A."/>
            <person name="Ohm R.A."/>
            <person name="Martin F."/>
            <person name="Silar P."/>
            <person name="Natvig D.O."/>
            <person name="Lalanne C."/>
            <person name="Gautier V."/>
            <person name="Ament-Velasquez S.L."/>
            <person name="Kruys A."/>
            <person name="Hutchinson M.I."/>
            <person name="Powell A.J."/>
            <person name="Barry K."/>
            <person name="Miller A.N."/>
            <person name="Grigoriev I.V."/>
            <person name="Debuchy R."/>
            <person name="Gladieux P."/>
            <person name="Hiltunen Thoren M."/>
            <person name="Johannesson H."/>
        </authorList>
    </citation>
    <scope>NUCLEOTIDE SEQUENCE [LARGE SCALE GENOMIC DNA]</scope>
    <source>
        <strain evidence="3">CBS 340.73</strain>
    </source>
</reference>
<evidence type="ECO:0000256" key="1">
    <source>
        <dbReference type="SAM" id="Phobius"/>
    </source>
</evidence>
<evidence type="ECO:0000313" key="3">
    <source>
        <dbReference type="Proteomes" id="UP001303473"/>
    </source>
</evidence>
<dbReference type="AlphaFoldDB" id="A0AAN6N5Z7"/>
<name>A0AAN6N5Z7_9PEZI</name>
<comment type="caution">
    <text evidence="2">The sequence shown here is derived from an EMBL/GenBank/DDBJ whole genome shotgun (WGS) entry which is preliminary data.</text>
</comment>
<feature type="transmembrane region" description="Helical" evidence="1">
    <location>
        <begin position="6"/>
        <end position="23"/>
    </location>
</feature>
<keyword evidence="1" id="KW-0472">Membrane</keyword>
<gene>
    <name evidence="2" type="ORF">QBC46DRAFT_438695</name>
</gene>
<evidence type="ECO:0000313" key="2">
    <source>
        <dbReference type="EMBL" id="KAK3939029.1"/>
    </source>
</evidence>
<keyword evidence="1" id="KW-1133">Transmembrane helix</keyword>
<dbReference type="Proteomes" id="UP001303473">
    <property type="component" value="Unassembled WGS sequence"/>
</dbReference>
<dbReference type="EMBL" id="MU853818">
    <property type="protein sequence ID" value="KAK3939029.1"/>
    <property type="molecule type" value="Genomic_DNA"/>
</dbReference>
<sequence>MVVGVVAVIILVAKMMVGLVWMIPETERRRRRRRREPGRDRLKVLNEGLPALQLLEVVLILLLTLNEIRLLFFKGDISLLIINVKLSEGSQVLHMIVAGRLEGGLAGLDYPLPLVDIKFLLGQIVAVEELFLPGGGSLLAGFNSFVLSI</sequence>
<accession>A0AAN6N5Z7</accession>
<feature type="transmembrane region" description="Helical" evidence="1">
    <location>
        <begin position="44"/>
        <end position="65"/>
    </location>
</feature>
<organism evidence="2 3">
    <name type="scientific">Diplogelasinospora grovesii</name>
    <dbReference type="NCBI Taxonomy" id="303347"/>
    <lineage>
        <taxon>Eukaryota</taxon>
        <taxon>Fungi</taxon>
        <taxon>Dikarya</taxon>
        <taxon>Ascomycota</taxon>
        <taxon>Pezizomycotina</taxon>
        <taxon>Sordariomycetes</taxon>
        <taxon>Sordariomycetidae</taxon>
        <taxon>Sordariales</taxon>
        <taxon>Diplogelasinosporaceae</taxon>
        <taxon>Diplogelasinospora</taxon>
    </lineage>
</organism>
<keyword evidence="3" id="KW-1185">Reference proteome</keyword>
<keyword evidence="1" id="KW-0812">Transmembrane</keyword>
<proteinExistence type="predicted"/>